<evidence type="ECO:0000256" key="7">
    <source>
        <dbReference type="ARBA" id="ARBA00023242"/>
    </source>
</evidence>
<keyword evidence="6" id="KW-0378">Hydrolase</keyword>
<dbReference type="AlphaFoldDB" id="A0A7J7I3E3"/>
<evidence type="ECO:0000256" key="6">
    <source>
        <dbReference type="ARBA" id="ARBA00022801"/>
    </source>
</evidence>
<evidence type="ECO:0000256" key="1">
    <source>
        <dbReference type="ARBA" id="ARBA00001968"/>
    </source>
</evidence>
<dbReference type="Pfam" id="PF13359">
    <property type="entry name" value="DDE_Tnp_4"/>
    <property type="match status" value="1"/>
</dbReference>
<gene>
    <name evidence="9" type="ORF">HYC85_000668</name>
</gene>
<organism evidence="9 10">
    <name type="scientific">Camellia sinensis</name>
    <name type="common">Tea plant</name>
    <name type="synonym">Thea sinensis</name>
    <dbReference type="NCBI Taxonomy" id="4442"/>
    <lineage>
        <taxon>Eukaryota</taxon>
        <taxon>Viridiplantae</taxon>
        <taxon>Streptophyta</taxon>
        <taxon>Embryophyta</taxon>
        <taxon>Tracheophyta</taxon>
        <taxon>Spermatophyta</taxon>
        <taxon>Magnoliopsida</taxon>
        <taxon>eudicotyledons</taxon>
        <taxon>Gunneridae</taxon>
        <taxon>Pentapetalae</taxon>
        <taxon>asterids</taxon>
        <taxon>Ericales</taxon>
        <taxon>Theaceae</taxon>
        <taxon>Camellia</taxon>
    </lineage>
</organism>
<comment type="similarity">
    <text evidence="3">Belongs to the HARBI1 family.</text>
</comment>
<comment type="subcellular location">
    <subcellularLocation>
        <location evidence="2">Nucleus</location>
    </subcellularLocation>
</comment>
<dbReference type="PANTHER" id="PTHR22930">
    <property type="match status" value="1"/>
</dbReference>
<comment type="caution">
    <text evidence="9">The sequence shown here is derived from an EMBL/GenBank/DDBJ whole genome shotgun (WGS) entry which is preliminary data.</text>
</comment>
<feature type="domain" description="DDE Tnp4" evidence="8">
    <location>
        <begin position="172"/>
        <end position="291"/>
    </location>
</feature>
<evidence type="ECO:0000256" key="2">
    <source>
        <dbReference type="ARBA" id="ARBA00004123"/>
    </source>
</evidence>
<evidence type="ECO:0000313" key="9">
    <source>
        <dbReference type="EMBL" id="KAF5959459.1"/>
    </source>
</evidence>
<dbReference type="GO" id="GO:0004518">
    <property type="term" value="F:nuclease activity"/>
    <property type="evidence" value="ECO:0007669"/>
    <property type="project" value="UniProtKB-KW"/>
</dbReference>
<reference evidence="10" key="1">
    <citation type="journal article" date="2020" name="Nat. Commun.">
        <title>Genome assembly of wild tea tree DASZ reveals pedigree and selection history of tea varieties.</title>
        <authorList>
            <person name="Zhang W."/>
            <person name="Zhang Y."/>
            <person name="Qiu H."/>
            <person name="Guo Y."/>
            <person name="Wan H."/>
            <person name="Zhang X."/>
            <person name="Scossa F."/>
            <person name="Alseekh S."/>
            <person name="Zhang Q."/>
            <person name="Wang P."/>
            <person name="Xu L."/>
            <person name="Schmidt M.H."/>
            <person name="Jia X."/>
            <person name="Li D."/>
            <person name="Zhu A."/>
            <person name="Guo F."/>
            <person name="Chen W."/>
            <person name="Ni D."/>
            <person name="Usadel B."/>
            <person name="Fernie A.R."/>
            <person name="Wen W."/>
        </authorList>
    </citation>
    <scope>NUCLEOTIDE SEQUENCE [LARGE SCALE GENOMIC DNA]</scope>
    <source>
        <strain evidence="10">cv. G240</strain>
    </source>
</reference>
<proteinExistence type="inferred from homology"/>
<dbReference type="GO" id="GO:0016787">
    <property type="term" value="F:hydrolase activity"/>
    <property type="evidence" value="ECO:0007669"/>
    <property type="project" value="UniProtKB-KW"/>
</dbReference>
<accession>A0A7J7I3E3</accession>
<protein>
    <recommendedName>
        <fullName evidence="8">DDE Tnp4 domain-containing protein</fullName>
    </recommendedName>
</protein>
<dbReference type="Proteomes" id="UP000593564">
    <property type="component" value="Unassembled WGS sequence"/>
</dbReference>
<dbReference type="InterPro" id="IPR045249">
    <property type="entry name" value="HARBI1-like"/>
</dbReference>
<reference evidence="9 10" key="2">
    <citation type="submission" date="2020-07" db="EMBL/GenBank/DDBJ databases">
        <title>Genome assembly of wild tea tree DASZ reveals pedigree and selection history of tea varieties.</title>
        <authorList>
            <person name="Zhang W."/>
        </authorList>
    </citation>
    <scope>NUCLEOTIDE SEQUENCE [LARGE SCALE GENOMIC DNA]</scope>
    <source>
        <strain evidence="10">cv. G240</strain>
        <tissue evidence="9">Leaf</tissue>
    </source>
</reference>
<keyword evidence="5" id="KW-0479">Metal-binding</keyword>
<evidence type="ECO:0000259" key="8">
    <source>
        <dbReference type="Pfam" id="PF13359"/>
    </source>
</evidence>
<evidence type="ECO:0000313" key="10">
    <source>
        <dbReference type="Proteomes" id="UP000593564"/>
    </source>
</evidence>
<keyword evidence="10" id="KW-1185">Reference proteome</keyword>
<sequence length="348" mass="39552">MGPIRGLRRKRKIEKVVDQNAALSSLPYQPESLDWWDHFSKRITGPSSQLKDLPKFESVLKISRKTFNYICSLVKEEMMARPANFTDLNGKLLSLNDRVAIALRRLSSGESLSAVGDLLGINQSTVAQITWRFVEAMEARGLHHLRWPSTEAEMKEIKSKFERIRGLCLPNCCGSLSDSLVLKSSTFFKLSEEGKRLNGEKVKISEGTELREFIVGDLGFPLLPWLLTPYQGDSLTDSQANFNKQLSATRMVAQRALARLKETWRIIQGVMWRPDKNRLPRIILVCCLLHNIVIDLEDEVRDEMSLSHRHDSAYRQQVCESGDDSASILRDKLSLYLFGRLPSIDSST</sequence>
<dbReference type="PANTHER" id="PTHR22930:SF205">
    <property type="entry name" value="PROTEIN ALP1-LIKE"/>
    <property type="match status" value="1"/>
</dbReference>
<name>A0A7J7I3E3_CAMSI</name>
<evidence type="ECO:0000256" key="3">
    <source>
        <dbReference type="ARBA" id="ARBA00006958"/>
    </source>
</evidence>
<evidence type="ECO:0000256" key="4">
    <source>
        <dbReference type="ARBA" id="ARBA00022722"/>
    </source>
</evidence>
<dbReference type="GO" id="GO:0046872">
    <property type="term" value="F:metal ion binding"/>
    <property type="evidence" value="ECO:0007669"/>
    <property type="project" value="UniProtKB-KW"/>
</dbReference>
<dbReference type="EMBL" id="JACBKZ010000001">
    <property type="protein sequence ID" value="KAF5959459.1"/>
    <property type="molecule type" value="Genomic_DNA"/>
</dbReference>
<dbReference type="GO" id="GO:0005634">
    <property type="term" value="C:nucleus"/>
    <property type="evidence" value="ECO:0007669"/>
    <property type="project" value="UniProtKB-SubCell"/>
</dbReference>
<dbReference type="InterPro" id="IPR027806">
    <property type="entry name" value="HARBI1_dom"/>
</dbReference>
<comment type="cofactor">
    <cofactor evidence="1">
        <name>a divalent metal cation</name>
        <dbReference type="ChEBI" id="CHEBI:60240"/>
    </cofactor>
</comment>
<evidence type="ECO:0000256" key="5">
    <source>
        <dbReference type="ARBA" id="ARBA00022723"/>
    </source>
</evidence>
<keyword evidence="4" id="KW-0540">Nuclease</keyword>
<keyword evidence="7" id="KW-0539">Nucleus</keyword>